<proteinExistence type="predicted"/>
<evidence type="ECO:0000313" key="2">
    <source>
        <dbReference type="Proteomes" id="UP001623349"/>
    </source>
</evidence>
<gene>
    <name evidence="1" type="ORF">APTSU1_001330800</name>
</gene>
<reference evidence="1 2" key="1">
    <citation type="submission" date="2024-08" db="EMBL/GenBank/DDBJ databases">
        <title>The draft genome of Apodemus speciosus.</title>
        <authorList>
            <person name="Nabeshima K."/>
            <person name="Suzuki S."/>
            <person name="Onuma M."/>
        </authorList>
    </citation>
    <scope>NUCLEOTIDE SEQUENCE [LARGE SCALE GENOMIC DNA]</scope>
    <source>
        <strain evidence="1">IB14-021</strain>
    </source>
</reference>
<comment type="caution">
    <text evidence="1">The sequence shown here is derived from an EMBL/GenBank/DDBJ whole genome shotgun (WGS) entry which is preliminary data.</text>
</comment>
<accession>A0ABQ0FFQ4</accession>
<dbReference type="EMBL" id="BAAFST010000013">
    <property type="protein sequence ID" value="GAB1298072.1"/>
    <property type="molecule type" value="Genomic_DNA"/>
</dbReference>
<organism evidence="1 2">
    <name type="scientific">Apodemus speciosus</name>
    <name type="common">Large Japanese field mouse</name>
    <dbReference type="NCBI Taxonomy" id="105296"/>
    <lineage>
        <taxon>Eukaryota</taxon>
        <taxon>Metazoa</taxon>
        <taxon>Chordata</taxon>
        <taxon>Craniata</taxon>
        <taxon>Vertebrata</taxon>
        <taxon>Euteleostomi</taxon>
        <taxon>Mammalia</taxon>
        <taxon>Eutheria</taxon>
        <taxon>Euarchontoglires</taxon>
        <taxon>Glires</taxon>
        <taxon>Rodentia</taxon>
        <taxon>Myomorpha</taxon>
        <taxon>Muroidea</taxon>
        <taxon>Muridae</taxon>
        <taxon>Murinae</taxon>
        <taxon>Apodemus</taxon>
    </lineage>
</organism>
<name>A0ABQ0FFQ4_APOSI</name>
<keyword evidence="2" id="KW-1185">Reference proteome</keyword>
<evidence type="ECO:0000313" key="1">
    <source>
        <dbReference type="EMBL" id="GAB1298072.1"/>
    </source>
</evidence>
<dbReference type="Proteomes" id="UP001623349">
    <property type="component" value="Unassembled WGS sequence"/>
</dbReference>
<sequence length="71" mass="7832">MPATLSGHQLAENTGETYCINKALHDICLLLHPEADQAIYDDLTYLVSVTRSGVTTCLPSRDQIADLSKWL</sequence>
<protein>
    <submittedName>
        <fullName evidence="1">Tubulin beta-4A chain</fullName>
    </submittedName>
</protein>